<dbReference type="SMART" id="SM00283">
    <property type="entry name" value="MA"/>
    <property type="match status" value="1"/>
</dbReference>
<dbReference type="Pfam" id="PF17200">
    <property type="entry name" value="sCache_2"/>
    <property type="match status" value="1"/>
</dbReference>
<feature type="transmembrane region" description="Helical" evidence="9">
    <location>
        <begin position="16"/>
        <end position="36"/>
    </location>
</feature>
<dbReference type="PROSITE" id="PS50885">
    <property type="entry name" value="HAMP"/>
    <property type="match status" value="1"/>
</dbReference>
<dbReference type="Pfam" id="PF00015">
    <property type="entry name" value="MCPsignal"/>
    <property type="match status" value="1"/>
</dbReference>
<evidence type="ECO:0000259" key="11">
    <source>
        <dbReference type="PROSITE" id="PS50885"/>
    </source>
</evidence>
<dbReference type="Proteomes" id="UP000070376">
    <property type="component" value="Unassembled WGS sequence"/>
</dbReference>
<keyword evidence="4 9" id="KW-1133">Transmembrane helix</keyword>
<dbReference type="CDD" id="cd06225">
    <property type="entry name" value="HAMP"/>
    <property type="match status" value="1"/>
</dbReference>
<dbReference type="CDD" id="cd11386">
    <property type="entry name" value="MCP_signal"/>
    <property type="match status" value="1"/>
</dbReference>
<dbReference type="Gene3D" id="6.10.340.10">
    <property type="match status" value="1"/>
</dbReference>
<dbReference type="PANTHER" id="PTHR32089:SF112">
    <property type="entry name" value="LYSOZYME-LIKE PROTEIN-RELATED"/>
    <property type="match status" value="1"/>
</dbReference>
<protein>
    <submittedName>
        <fullName evidence="13">Methyl-accepting chemotaxis protein signaling domain protein</fullName>
    </submittedName>
    <submittedName>
        <fullName evidence="12">Methyl-accepting chemotaxis sensory transducer with Cache sensor</fullName>
    </submittedName>
</protein>
<evidence type="ECO:0000256" key="1">
    <source>
        <dbReference type="ARBA" id="ARBA00004651"/>
    </source>
</evidence>
<dbReference type="GO" id="GO:0005886">
    <property type="term" value="C:plasma membrane"/>
    <property type="evidence" value="ECO:0007669"/>
    <property type="project" value="UniProtKB-SubCell"/>
</dbReference>
<evidence type="ECO:0000313" key="12">
    <source>
        <dbReference type="EMBL" id="AJO24736.1"/>
    </source>
</evidence>
<reference evidence="14" key="2">
    <citation type="submission" date="2015-01" db="EMBL/GenBank/DDBJ databases">
        <title>Comparative genome analysis of Bacillus coagulans HM-08, Clostridium butyricum HM-68, Bacillus subtilis HM-66 and Bacillus paralicheniformis BL-09.</title>
        <authorList>
            <person name="Zhang H."/>
        </authorList>
    </citation>
    <scope>NUCLEOTIDE SEQUENCE [LARGE SCALE GENOMIC DNA]</scope>
    <source>
        <strain evidence="14">HM-08</strain>
    </source>
</reference>
<dbReference type="InterPro" id="IPR003660">
    <property type="entry name" value="HAMP_dom"/>
</dbReference>
<dbReference type="SUPFAM" id="SSF58104">
    <property type="entry name" value="Methyl-accepting chemotaxis protein (MCP) signaling domain"/>
    <property type="match status" value="1"/>
</dbReference>
<dbReference type="InterPro" id="IPR033480">
    <property type="entry name" value="sCache_2"/>
</dbReference>
<dbReference type="SMART" id="SM00304">
    <property type="entry name" value="HAMP"/>
    <property type="match status" value="1"/>
</dbReference>
<evidence type="ECO:0000256" key="7">
    <source>
        <dbReference type="ARBA" id="ARBA00029447"/>
    </source>
</evidence>
<reference evidence="15" key="3">
    <citation type="submission" date="2016-01" db="EMBL/GenBank/DDBJ databases">
        <authorList>
            <person name="Mitreva M."/>
            <person name="Pepin K.H."/>
            <person name="Mihindukulasuriya K.A."/>
            <person name="Fulton R."/>
            <person name="Fronick C."/>
            <person name="O'Laughlin M."/>
            <person name="Miner T."/>
            <person name="Herter B."/>
            <person name="Rosa B.A."/>
            <person name="Cordes M."/>
            <person name="Tomlinson C."/>
            <person name="Wollam A."/>
            <person name="Palsikar V.B."/>
            <person name="Mardis E.R."/>
            <person name="Wilson R.K."/>
        </authorList>
    </citation>
    <scope>NUCLEOTIDE SEQUENCE [LARGE SCALE GENOMIC DNA]</scope>
    <source>
        <strain evidence="15">GED7749B</strain>
    </source>
</reference>
<evidence type="ECO:0000256" key="2">
    <source>
        <dbReference type="ARBA" id="ARBA00022475"/>
    </source>
</evidence>
<comment type="similarity">
    <text evidence="7">Belongs to the methyl-accepting chemotaxis (MCP) protein family.</text>
</comment>
<keyword evidence="5 9" id="KW-0472">Membrane</keyword>
<sequence>MKIAKLKDFHSIRQKLMAISIVLLVVPMLILGFLSYNRSAASLNELGKTNLKNNVNETIRLIAVLDEEVKSGKISLSDAQEKVKIAILGEKKKDGTRPVNKSIDLGKNGYMFILDDTGTEVAHPFIEGKNISNEKDADGNHYANKVLGAGKTGGFTYFSYSYPNDQHKVGKKVVYAKKDPYWGWTVCAGAYMSDFNQPAEQILHSLLIVMGITLLVGLFIIWLFTRSIAAPLGMVMDHIRKISGHDLTAGHIKVKTKDEIRKLSDGINHMQDELKGLIHEIADSSGLLSNSSEELAQAANEVKTGSQQITATMEELASGAEEQADQSGKLSENMKQFTSNVQEANAQADEVHQSTNEIMTLAHKGNELMDRSSGQMEKIDQVIQSVTGKLQSLNEHSEKISKLVTVIKEISDQTNLLALNAAIEAARAGESGRGFAVVAEEVRKLAEQVASSISEISGIVAGTQKDVKEVTDSLHESYEEVQQGTETVRVTKETFTQINERISDMVAHIRKVAANLSGISGTTEKMNGSIQEIAAITEQSAAGVEETSAATEQIGSSMEEVAESAHKLVEIAEHLHSLVSKFKL</sequence>
<dbReference type="RefSeq" id="WP_014096442.1">
    <property type="nucleotide sequence ID" value="NZ_CP010525.1"/>
</dbReference>
<feature type="transmembrane region" description="Helical" evidence="9">
    <location>
        <begin position="202"/>
        <end position="224"/>
    </location>
</feature>
<dbReference type="GO" id="GO:0007165">
    <property type="term" value="P:signal transduction"/>
    <property type="evidence" value="ECO:0007669"/>
    <property type="project" value="UniProtKB-KW"/>
</dbReference>
<reference evidence="12" key="1">
    <citation type="submission" date="2015-01" db="EMBL/GenBank/DDBJ databases">
        <title>Comparative genome analysis of Bacillus coagulans HM-08, Clostridium butyricum HM-68, Bacillus subtilis HM-66 and Bacillus licheniformis BL-09.</title>
        <authorList>
            <person name="Zhang H."/>
        </authorList>
    </citation>
    <scope>NUCLEOTIDE SEQUENCE [LARGE SCALE GENOMIC DNA]</scope>
    <source>
        <strain evidence="12">HM-08</strain>
    </source>
</reference>
<evidence type="ECO:0000313" key="13">
    <source>
        <dbReference type="EMBL" id="KWZ81423.1"/>
    </source>
</evidence>
<dbReference type="Gene3D" id="3.30.450.20">
    <property type="entry name" value="PAS domain"/>
    <property type="match status" value="1"/>
</dbReference>
<dbReference type="Proteomes" id="UP000032024">
    <property type="component" value="Chromosome"/>
</dbReference>
<reference evidence="13" key="4">
    <citation type="submission" date="2016-01" db="EMBL/GenBank/DDBJ databases">
        <authorList>
            <person name="Oliw E.H."/>
        </authorList>
    </citation>
    <scope>NUCLEOTIDE SEQUENCE [LARGE SCALE GENOMIC DNA]</scope>
    <source>
        <strain evidence="13">GED7749B</strain>
    </source>
</reference>
<evidence type="ECO:0000313" key="14">
    <source>
        <dbReference type="Proteomes" id="UP000032024"/>
    </source>
</evidence>
<feature type="domain" description="HAMP" evidence="11">
    <location>
        <begin position="226"/>
        <end position="279"/>
    </location>
</feature>
<feature type="domain" description="Methyl-accepting transducer" evidence="10">
    <location>
        <begin position="298"/>
        <end position="555"/>
    </location>
</feature>
<dbReference type="InterPro" id="IPR004089">
    <property type="entry name" value="MCPsignal_dom"/>
</dbReference>
<evidence type="ECO:0000259" key="10">
    <source>
        <dbReference type="PROSITE" id="PS50111"/>
    </source>
</evidence>
<keyword evidence="3 9" id="KW-0812">Transmembrane</keyword>
<evidence type="ECO:0000256" key="4">
    <source>
        <dbReference type="ARBA" id="ARBA00022989"/>
    </source>
</evidence>
<keyword evidence="14" id="KW-1185">Reference proteome</keyword>
<comment type="subcellular location">
    <subcellularLocation>
        <location evidence="1">Cell membrane</location>
        <topology evidence="1">Multi-pass membrane protein</topology>
    </subcellularLocation>
</comment>
<dbReference type="AlphaFoldDB" id="A0A0C5CD37"/>
<gene>
    <name evidence="13" type="ORF">HMPREF3213_02027</name>
    <name evidence="12" type="ORF">SB48_HM08orf06253</name>
</gene>
<evidence type="ECO:0000256" key="8">
    <source>
        <dbReference type="PROSITE-ProRule" id="PRU00284"/>
    </source>
</evidence>
<organism evidence="13 15">
    <name type="scientific">Heyndrickxia coagulans</name>
    <name type="common">Weizmannia coagulans</name>
    <dbReference type="NCBI Taxonomy" id="1398"/>
    <lineage>
        <taxon>Bacteria</taxon>
        <taxon>Bacillati</taxon>
        <taxon>Bacillota</taxon>
        <taxon>Bacilli</taxon>
        <taxon>Bacillales</taxon>
        <taxon>Bacillaceae</taxon>
        <taxon>Heyndrickxia</taxon>
    </lineage>
</organism>
<accession>A0A0C5CD37</accession>
<proteinExistence type="inferred from homology"/>
<dbReference type="CDD" id="cd12912">
    <property type="entry name" value="PDC2_MCP_like"/>
    <property type="match status" value="1"/>
</dbReference>
<dbReference type="Pfam" id="PF00672">
    <property type="entry name" value="HAMP"/>
    <property type="match status" value="1"/>
</dbReference>
<dbReference type="PROSITE" id="PS50111">
    <property type="entry name" value="CHEMOTAXIS_TRANSDUC_2"/>
    <property type="match status" value="1"/>
</dbReference>
<evidence type="ECO:0000256" key="9">
    <source>
        <dbReference type="SAM" id="Phobius"/>
    </source>
</evidence>
<dbReference type="EMBL" id="CP010525">
    <property type="protein sequence ID" value="AJO24736.1"/>
    <property type="molecule type" value="Genomic_DNA"/>
</dbReference>
<dbReference type="EMBL" id="LRPN01000075">
    <property type="protein sequence ID" value="KWZ81423.1"/>
    <property type="molecule type" value="Genomic_DNA"/>
</dbReference>
<evidence type="ECO:0000256" key="6">
    <source>
        <dbReference type="ARBA" id="ARBA00023224"/>
    </source>
</evidence>
<dbReference type="STRING" id="1398.AB434_1410"/>
<dbReference type="Gene3D" id="1.10.287.950">
    <property type="entry name" value="Methyl-accepting chemotaxis protein"/>
    <property type="match status" value="1"/>
</dbReference>
<name>A0A0C5CD37_HEYCO</name>
<dbReference type="SMART" id="SM01049">
    <property type="entry name" value="Cache_2"/>
    <property type="match status" value="1"/>
</dbReference>
<evidence type="ECO:0000313" key="15">
    <source>
        <dbReference type="Proteomes" id="UP000070376"/>
    </source>
</evidence>
<dbReference type="PANTHER" id="PTHR32089">
    <property type="entry name" value="METHYL-ACCEPTING CHEMOTAXIS PROTEIN MCPB"/>
    <property type="match status" value="1"/>
</dbReference>
<evidence type="ECO:0000256" key="5">
    <source>
        <dbReference type="ARBA" id="ARBA00023136"/>
    </source>
</evidence>
<dbReference type="PATRIC" id="fig|1398.18.peg.3903"/>
<keyword evidence="6 8" id="KW-0807">Transducer</keyword>
<evidence type="ECO:0000256" key="3">
    <source>
        <dbReference type="ARBA" id="ARBA00022692"/>
    </source>
</evidence>
<keyword evidence="2" id="KW-1003">Cell membrane</keyword>